<evidence type="ECO:0000259" key="4">
    <source>
        <dbReference type="PROSITE" id="PS50893"/>
    </source>
</evidence>
<keyword evidence="1" id="KW-0813">Transport</keyword>
<protein>
    <recommendedName>
        <fullName evidence="4">ABC transporter domain-containing protein</fullName>
    </recommendedName>
</protein>
<dbReference type="InterPro" id="IPR027417">
    <property type="entry name" value="P-loop_NTPase"/>
</dbReference>
<dbReference type="PATRIC" id="fig|1473.5.peg.2362"/>
<keyword evidence="2" id="KW-0547">Nucleotide-binding</keyword>
<comment type="caution">
    <text evidence="5">The sequence shown here is derived from an EMBL/GenBank/DDBJ whole genome shotgun (WGS) entry which is preliminary data.</text>
</comment>
<dbReference type="PANTHER" id="PTHR43582:SF2">
    <property type="entry name" value="LINEARMYCIN RESISTANCE ATP-BINDING PROTEIN LNRL"/>
    <property type="match status" value="1"/>
</dbReference>
<organism evidence="5 6">
    <name type="scientific">Virgibacillus pantothenticus</name>
    <dbReference type="NCBI Taxonomy" id="1473"/>
    <lineage>
        <taxon>Bacteria</taxon>
        <taxon>Bacillati</taxon>
        <taxon>Bacillota</taxon>
        <taxon>Bacilli</taxon>
        <taxon>Bacillales</taxon>
        <taxon>Bacillaceae</taxon>
        <taxon>Virgibacillus</taxon>
    </lineage>
</organism>
<evidence type="ECO:0000256" key="2">
    <source>
        <dbReference type="ARBA" id="ARBA00022741"/>
    </source>
</evidence>
<dbReference type="InterPro" id="IPR017871">
    <property type="entry name" value="ABC_transporter-like_CS"/>
</dbReference>
<name>A0A0L0QQ05_VIRPA</name>
<evidence type="ECO:0000313" key="5">
    <source>
        <dbReference type="EMBL" id="KNE20308.1"/>
    </source>
</evidence>
<dbReference type="Proteomes" id="UP000036780">
    <property type="component" value="Unassembled WGS sequence"/>
</dbReference>
<dbReference type="OrthoDB" id="9804819at2"/>
<evidence type="ECO:0000313" key="6">
    <source>
        <dbReference type="Proteomes" id="UP000036780"/>
    </source>
</evidence>
<sequence>MKNAVEMKNVMKTYGKNVIALNNLSLIMKEGEISSLLGPNGSGKSTTIRMLTSLAYPDEGEILIFGNKKIDKRLIGCVSQSSGIDSMETGRENLTLQGRIYGLKGKKLKERVDELLRVFHLQEDADRLSKNYSGGMRRKLDLAMGIIHRPKLLFLDEPTTGLDPEARKELWNTIKRLQHTEGMTVILTTHYMEEADELSDWIAFINDGTIVAEGTAEELKSKVGKDTVTITCDKQAQAYSILQASYKTLEDKDQLLVMIEEGEQKLAGILEKLRGNQINVSSVTVSKPDLGDVYLLYTGKKLSAEEEAE</sequence>
<reference evidence="6" key="1">
    <citation type="submission" date="2015-07" db="EMBL/GenBank/DDBJ databases">
        <title>Fjat-10053 dsm26.</title>
        <authorList>
            <person name="Liu B."/>
            <person name="Wang J."/>
            <person name="Zhu Y."/>
            <person name="Liu G."/>
            <person name="Chen Q."/>
            <person name="Chen Z."/>
            <person name="Lan J."/>
            <person name="Che J."/>
            <person name="Ge C."/>
            <person name="Shi H."/>
            <person name="Pan Z."/>
            <person name="Liu X."/>
        </authorList>
    </citation>
    <scope>NUCLEOTIDE SEQUENCE [LARGE SCALE GENOMIC DNA]</scope>
    <source>
        <strain evidence="6">DSM 26</strain>
    </source>
</reference>
<feature type="domain" description="ABC transporter" evidence="4">
    <location>
        <begin position="5"/>
        <end position="232"/>
    </location>
</feature>
<dbReference type="SMART" id="SM00382">
    <property type="entry name" value="AAA"/>
    <property type="match status" value="1"/>
</dbReference>
<dbReference type="AlphaFoldDB" id="A0A0L0QQ05"/>
<dbReference type="GeneID" id="66870546"/>
<dbReference type="Pfam" id="PF13732">
    <property type="entry name" value="DrrA1-3_C"/>
    <property type="match status" value="1"/>
</dbReference>
<dbReference type="InterPro" id="IPR003593">
    <property type="entry name" value="AAA+_ATPase"/>
</dbReference>
<evidence type="ECO:0000256" key="1">
    <source>
        <dbReference type="ARBA" id="ARBA00022448"/>
    </source>
</evidence>
<dbReference type="RefSeq" id="WP_050352879.1">
    <property type="nucleotide sequence ID" value="NZ_CP073011.1"/>
</dbReference>
<keyword evidence="6" id="KW-1185">Reference proteome</keyword>
<dbReference type="GO" id="GO:0016887">
    <property type="term" value="F:ATP hydrolysis activity"/>
    <property type="evidence" value="ECO:0007669"/>
    <property type="project" value="InterPro"/>
</dbReference>
<dbReference type="InterPro" id="IPR025302">
    <property type="entry name" value="DrrA1/2-like_C"/>
</dbReference>
<dbReference type="GO" id="GO:0005524">
    <property type="term" value="F:ATP binding"/>
    <property type="evidence" value="ECO:0007669"/>
    <property type="project" value="UniProtKB-KW"/>
</dbReference>
<keyword evidence="3" id="KW-0067">ATP-binding</keyword>
<gene>
    <name evidence="5" type="ORF">AFK71_18165</name>
</gene>
<dbReference type="PROSITE" id="PS50893">
    <property type="entry name" value="ABC_TRANSPORTER_2"/>
    <property type="match status" value="1"/>
</dbReference>
<proteinExistence type="predicted"/>
<dbReference type="InterPro" id="IPR003439">
    <property type="entry name" value="ABC_transporter-like_ATP-bd"/>
</dbReference>
<dbReference type="PROSITE" id="PS00211">
    <property type="entry name" value="ABC_TRANSPORTER_1"/>
    <property type="match status" value="1"/>
</dbReference>
<accession>A0A0L0QQ05</accession>
<evidence type="ECO:0000256" key="3">
    <source>
        <dbReference type="ARBA" id="ARBA00022840"/>
    </source>
</evidence>
<dbReference type="EMBL" id="LGTO01000007">
    <property type="protein sequence ID" value="KNE20308.1"/>
    <property type="molecule type" value="Genomic_DNA"/>
</dbReference>
<dbReference type="Pfam" id="PF00005">
    <property type="entry name" value="ABC_tran"/>
    <property type="match status" value="1"/>
</dbReference>
<dbReference type="Gene3D" id="3.40.50.300">
    <property type="entry name" value="P-loop containing nucleotide triphosphate hydrolases"/>
    <property type="match status" value="1"/>
</dbReference>
<dbReference type="SUPFAM" id="SSF52540">
    <property type="entry name" value="P-loop containing nucleoside triphosphate hydrolases"/>
    <property type="match status" value="1"/>
</dbReference>
<dbReference type="PANTHER" id="PTHR43582">
    <property type="entry name" value="LINEARMYCIN RESISTANCE ATP-BINDING PROTEIN LNRL"/>
    <property type="match status" value="1"/>
</dbReference>